<protein>
    <submittedName>
        <fullName evidence="8">HD domain-containing phosphohydrolase</fullName>
    </submittedName>
</protein>
<feature type="transmembrane region" description="Helical" evidence="4">
    <location>
        <begin position="12"/>
        <end position="32"/>
    </location>
</feature>
<evidence type="ECO:0000256" key="4">
    <source>
        <dbReference type="SAM" id="Phobius"/>
    </source>
</evidence>
<evidence type="ECO:0000256" key="2">
    <source>
        <dbReference type="ARBA" id="ARBA00022475"/>
    </source>
</evidence>
<feature type="domain" description="HD" evidence="6">
    <location>
        <begin position="325"/>
        <end position="450"/>
    </location>
</feature>
<dbReference type="SMART" id="SM00304">
    <property type="entry name" value="HAMP"/>
    <property type="match status" value="1"/>
</dbReference>
<dbReference type="PROSITE" id="PS51831">
    <property type="entry name" value="HD"/>
    <property type="match status" value="1"/>
</dbReference>
<evidence type="ECO:0000259" key="7">
    <source>
        <dbReference type="PROSITE" id="PS51832"/>
    </source>
</evidence>
<dbReference type="PROSITE" id="PS50885">
    <property type="entry name" value="HAMP"/>
    <property type="match status" value="1"/>
</dbReference>
<keyword evidence="4" id="KW-1133">Transmembrane helix</keyword>
<feature type="transmembrane region" description="Helical" evidence="4">
    <location>
        <begin position="226"/>
        <end position="249"/>
    </location>
</feature>
<proteinExistence type="predicted"/>
<dbReference type="Proteomes" id="UP001595896">
    <property type="component" value="Unassembled WGS sequence"/>
</dbReference>
<dbReference type="Gene3D" id="6.10.340.10">
    <property type="match status" value="1"/>
</dbReference>
<dbReference type="InterPro" id="IPR003660">
    <property type="entry name" value="HAMP_dom"/>
</dbReference>
<feature type="transmembrane region" description="Helical" evidence="4">
    <location>
        <begin position="192"/>
        <end position="214"/>
    </location>
</feature>
<evidence type="ECO:0000259" key="5">
    <source>
        <dbReference type="PROSITE" id="PS50885"/>
    </source>
</evidence>
<dbReference type="InterPro" id="IPR052020">
    <property type="entry name" value="Cyclic_di-GMP/3'3'-cGAMP_PDE"/>
</dbReference>
<feature type="transmembrane region" description="Helical" evidence="4">
    <location>
        <begin position="44"/>
        <end position="65"/>
    </location>
</feature>
<dbReference type="InterPro" id="IPR037522">
    <property type="entry name" value="HD_GYP_dom"/>
</dbReference>
<comment type="caution">
    <text evidence="8">The sequence shown here is derived from an EMBL/GenBank/DDBJ whole genome shotgun (WGS) entry which is preliminary data.</text>
</comment>
<dbReference type="InterPro" id="IPR003607">
    <property type="entry name" value="HD/PDEase_dom"/>
</dbReference>
<dbReference type="Gene3D" id="1.10.3210.10">
    <property type="entry name" value="Hypothetical protein af1432"/>
    <property type="match status" value="1"/>
</dbReference>
<comment type="subcellular location">
    <subcellularLocation>
        <location evidence="1">Cell membrane</location>
    </subcellularLocation>
</comment>
<dbReference type="CDD" id="cd00077">
    <property type="entry name" value="HDc"/>
    <property type="match status" value="1"/>
</dbReference>
<evidence type="ECO:0000259" key="6">
    <source>
        <dbReference type="PROSITE" id="PS51831"/>
    </source>
</evidence>
<name>A0ABV9NTS4_9BACI</name>
<dbReference type="PROSITE" id="PS51832">
    <property type="entry name" value="HD_GYP"/>
    <property type="match status" value="1"/>
</dbReference>
<keyword evidence="2" id="KW-1003">Cell membrane</keyword>
<dbReference type="EMBL" id="JBHSGK010000003">
    <property type="protein sequence ID" value="MFC4735364.1"/>
    <property type="molecule type" value="Genomic_DNA"/>
</dbReference>
<feature type="domain" description="HD-GYP" evidence="7">
    <location>
        <begin position="303"/>
        <end position="501"/>
    </location>
</feature>
<organism evidence="8 9">
    <name type="scientific">Bacillus daqingensis</name>
    <dbReference type="NCBI Taxonomy" id="872396"/>
    <lineage>
        <taxon>Bacteria</taxon>
        <taxon>Bacillati</taxon>
        <taxon>Bacillota</taxon>
        <taxon>Bacilli</taxon>
        <taxon>Bacillales</taxon>
        <taxon>Bacillaceae</taxon>
        <taxon>Bacillus</taxon>
    </lineage>
</organism>
<keyword evidence="9" id="KW-1185">Reference proteome</keyword>
<feature type="transmembrane region" description="Helical" evidence="4">
    <location>
        <begin position="107"/>
        <end position="127"/>
    </location>
</feature>
<accession>A0ABV9NTS4</accession>
<feature type="transmembrane region" description="Helical" evidence="4">
    <location>
        <begin position="133"/>
        <end position="157"/>
    </location>
</feature>
<dbReference type="PANTHER" id="PTHR45228">
    <property type="entry name" value="CYCLIC DI-GMP PHOSPHODIESTERASE TM_0186-RELATED"/>
    <property type="match status" value="1"/>
</dbReference>
<evidence type="ECO:0000313" key="8">
    <source>
        <dbReference type="EMBL" id="MFC4735364.1"/>
    </source>
</evidence>
<dbReference type="SUPFAM" id="SSF109604">
    <property type="entry name" value="HD-domain/PDEase-like"/>
    <property type="match status" value="1"/>
</dbReference>
<evidence type="ECO:0000256" key="1">
    <source>
        <dbReference type="ARBA" id="ARBA00004236"/>
    </source>
</evidence>
<keyword evidence="4" id="KW-0812">Transmembrane</keyword>
<evidence type="ECO:0000256" key="3">
    <source>
        <dbReference type="ARBA" id="ARBA00023136"/>
    </source>
</evidence>
<sequence length="504" mass="56054">MEEMRKLFIKQAWRSYVIGSTAALFCAVSLIVFHTSRLSAGELYIVLLILSVSIPVMLLAEWYAFKRDTTSLRKLTFESTPEAWQAAAKETLYFPIACVKRVMLPHFIGISLPAASLTWMAILMDLLTFSPLYILLAVIAGLLIAGLHAMIEFFLVYPLSVKLAAVLHEQAPVPSSIVHDRSLFVTSFRRKLIASLVFTSAFPVLMLLLSLQVRRMSGVTESIIEFWTWASVLVLITAGTAWAGAWLLYRHLLTPLSKLHEGFRRVKEGDWAPVQSLFGDEFDELSNGFNAMISGLERREKRNRELLQNVFSFFAAALDARDEYTAGHSRRVASYAVSIAKEAGFSESEQDLVYKAGLLHDVGKIGVPDAILLKKGKLTEAEFAAMKKHPEIGEQMLIEANLPAEWIGVLPGVRHHHERMDGTGYPDGLQGMEIPILGRLLAVADSFDAMTSDRPYVKGISVQQALLAIEEGKGRQFDPRFADAFLHVMKSASKDKGIPLEAVE</sequence>
<dbReference type="SMART" id="SM00471">
    <property type="entry name" value="HDc"/>
    <property type="match status" value="1"/>
</dbReference>
<gene>
    <name evidence="8" type="ORF">ACFO4L_02085</name>
</gene>
<feature type="domain" description="HAMP" evidence="5">
    <location>
        <begin position="250"/>
        <end position="301"/>
    </location>
</feature>
<keyword evidence="3 4" id="KW-0472">Membrane</keyword>
<evidence type="ECO:0000313" key="9">
    <source>
        <dbReference type="Proteomes" id="UP001595896"/>
    </source>
</evidence>
<dbReference type="Pfam" id="PF13487">
    <property type="entry name" value="HD_5"/>
    <property type="match status" value="1"/>
</dbReference>
<dbReference type="RefSeq" id="WP_377907990.1">
    <property type="nucleotide sequence ID" value="NZ_JBHSGK010000003.1"/>
</dbReference>
<dbReference type="InterPro" id="IPR006674">
    <property type="entry name" value="HD_domain"/>
</dbReference>
<dbReference type="Pfam" id="PF00672">
    <property type="entry name" value="HAMP"/>
    <property type="match status" value="1"/>
</dbReference>
<dbReference type="CDD" id="cd06225">
    <property type="entry name" value="HAMP"/>
    <property type="match status" value="1"/>
</dbReference>
<reference evidence="9" key="1">
    <citation type="journal article" date="2019" name="Int. J. Syst. Evol. Microbiol.">
        <title>The Global Catalogue of Microorganisms (GCM) 10K type strain sequencing project: providing services to taxonomists for standard genome sequencing and annotation.</title>
        <authorList>
            <consortium name="The Broad Institute Genomics Platform"/>
            <consortium name="The Broad Institute Genome Sequencing Center for Infectious Disease"/>
            <person name="Wu L."/>
            <person name="Ma J."/>
        </authorList>
    </citation>
    <scope>NUCLEOTIDE SEQUENCE [LARGE SCALE GENOMIC DNA]</scope>
    <source>
        <strain evidence="9">JCM 12165</strain>
    </source>
</reference>